<comment type="caution">
    <text evidence="1">The sequence shown here is derived from an EMBL/GenBank/DDBJ whole genome shotgun (WGS) entry which is preliminary data.</text>
</comment>
<reference evidence="1" key="1">
    <citation type="submission" date="2021-08" db="EMBL/GenBank/DDBJ databases">
        <title>The first chromosome-level gecko genome reveals the dynamic sex chromosomes of Neotropical dwarf geckos (Sphaerodactylidae: Sphaerodactylus).</title>
        <authorList>
            <person name="Pinto B.J."/>
            <person name="Keating S.E."/>
            <person name="Gamble T."/>
        </authorList>
    </citation>
    <scope>NUCLEOTIDE SEQUENCE</scope>
    <source>
        <strain evidence="1">TG3544</strain>
    </source>
</reference>
<protein>
    <submittedName>
        <fullName evidence="1">Uncharacterized protein</fullName>
    </submittedName>
</protein>
<organism evidence="1 2">
    <name type="scientific">Sphaerodactylus townsendi</name>
    <dbReference type="NCBI Taxonomy" id="933632"/>
    <lineage>
        <taxon>Eukaryota</taxon>
        <taxon>Metazoa</taxon>
        <taxon>Chordata</taxon>
        <taxon>Craniata</taxon>
        <taxon>Vertebrata</taxon>
        <taxon>Euteleostomi</taxon>
        <taxon>Lepidosauria</taxon>
        <taxon>Squamata</taxon>
        <taxon>Bifurcata</taxon>
        <taxon>Gekkota</taxon>
        <taxon>Sphaerodactylidae</taxon>
        <taxon>Sphaerodactylus</taxon>
    </lineage>
</organism>
<keyword evidence="2" id="KW-1185">Reference proteome</keyword>
<gene>
    <name evidence="1" type="ORF">K3G42_028991</name>
</gene>
<dbReference type="Proteomes" id="UP000827872">
    <property type="component" value="Linkage Group LG03"/>
</dbReference>
<dbReference type="EMBL" id="CM037616">
    <property type="protein sequence ID" value="KAH7993062.1"/>
    <property type="molecule type" value="Genomic_DNA"/>
</dbReference>
<sequence>MTIKVVALGLCFGEKAYLKSSWNMLDGVLVLISAIDILVSMVSDSGTKILGMLRVLRLLRTLRPLRHENCINIEAEEMTKRFNVQTVCTLRQDIQV</sequence>
<evidence type="ECO:0000313" key="1">
    <source>
        <dbReference type="EMBL" id="KAH7993062.1"/>
    </source>
</evidence>
<name>A0ACB8ELD8_9SAUR</name>
<accession>A0ACB8ELD8</accession>
<evidence type="ECO:0000313" key="2">
    <source>
        <dbReference type="Proteomes" id="UP000827872"/>
    </source>
</evidence>
<proteinExistence type="predicted"/>